<organism evidence="1 2">
    <name type="scientific">Sphenostylis stenocarpa</name>
    <dbReference type="NCBI Taxonomy" id="92480"/>
    <lineage>
        <taxon>Eukaryota</taxon>
        <taxon>Viridiplantae</taxon>
        <taxon>Streptophyta</taxon>
        <taxon>Embryophyta</taxon>
        <taxon>Tracheophyta</taxon>
        <taxon>Spermatophyta</taxon>
        <taxon>Magnoliopsida</taxon>
        <taxon>eudicotyledons</taxon>
        <taxon>Gunneridae</taxon>
        <taxon>Pentapetalae</taxon>
        <taxon>rosids</taxon>
        <taxon>fabids</taxon>
        <taxon>Fabales</taxon>
        <taxon>Fabaceae</taxon>
        <taxon>Papilionoideae</taxon>
        <taxon>50 kb inversion clade</taxon>
        <taxon>NPAAA clade</taxon>
        <taxon>indigoferoid/millettioid clade</taxon>
        <taxon>Phaseoleae</taxon>
        <taxon>Sphenostylis</taxon>
    </lineage>
</organism>
<dbReference type="Proteomes" id="UP001189624">
    <property type="component" value="Chromosome 10"/>
</dbReference>
<protein>
    <submittedName>
        <fullName evidence="1">Uncharacterized protein</fullName>
    </submittedName>
</protein>
<accession>A0AA86W147</accession>
<feature type="non-terminal residue" evidence="1">
    <location>
        <position position="1"/>
    </location>
</feature>
<evidence type="ECO:0000313" key="1">
    <source>
        <dbReference type="EMBL" id="CAJ1976432.1"/>
    </source>
</evidence>
<gene>
    <name evidence="1" type="ORF">AYBTSS11_LOCUS28570</name>
</gene>
<keyword evidence="2" id="KW-1185">Reference proteome</keyword>
<proteinExistence type="predicted"/>
<dbReference type="EMBL" id="OY731407">
    <property type="protein sequence ID" value="CAJ1976432.1"/>
    <property type="molecule type" value="Genomic_DNA"/>
</dbReference>
<evidence type="ECO:0000313" key="2">
    <source>
        <dbReference type="Proteomes" id="UP001189624"/>
    </source>
</evidence>
<dbReference type="AlphaFoldDB" id="A0AA86W147"/>
<name>A0AA86W147_9FABA</name>
<reference evidence="1" key="1">
    <citation type="submission" date="2023-10" db="EMBL/GenBank/DDBJ databases">
        <authorList>
            <person name="Domelevo Entfellner J.-B."/>
        </authorList>
    </citation>
    <scope>NUCLEOTIDE SEQUENCE</scope>
</reference>
<dbReference type="Gramene" id="rna-AYBTSS11_LOCUS28570">
    <property type="protein sequence ID" value="CAJ1976432.1"/>
    <property type="gene ID" value="gene-AYBTSS11_LOCUS28570"/>
</dbReference>
<sequence>GLKRSLAGCKLSQVVWATLEIPLDKWMAPKFNFMISIKDPSRKRKISNGVGEEMRHCYSRMLFIYT</sequence>